<evidence type="ECO:0000256" key="1">
    <source>
        <dbReference type="ARBA" id="ARBA00010634"/>
    </source>
</evidence>
<dbReference type="GO" id="GO:0120010">
    <property type="term" value="P:intermembrane phospholipid transfer"/>
    <property type="evidence" value="ECO:0007669"/>
    <property type="project" value="TreeGrafter"/>
</dbReference>
<evidence type="ECO:0000256" key="3">
    <source>
        <dbReference type="SAM" id="SignalP"/>
    </source>
</evidence>
<dbReference type="GO" id="GO:0016020">
    <property type="term" value="C:membrane"/>
    <property type="evidence" value="ECO:0007669"/>
    <property type="project" value="InterPro"/>
</dbReference>
<dbReference type="AlphaFoldDB" id="A0A7Y0Q6S8"/>
<dbReference type="InterPro" id="IPR007428">
    <property type="entry name" value="MlaA"/>
</dbReference>
<dbReference type="Proteomes" id="UP000568664">
    <property type="component" value="Unassembled WGS sequence"/>
</dbReference>
<dbReference type="Pfam" id="PF04333">
    <property type="entry name" value="MlaA"/>
    <property type="match status" value="1"/>
</dbReference>
<dbReference type="PRINTS" id="PR01805">
    <property type="entry name" value="VACJLIPOPROT"/>
</dbReference>
<feature type="chain" id="PRO_5031089315" evidence="3">
    <location>
        <begin position="27"/>
        <end position="251"/>
    </location>
</feature>
<sequence>MKIANQPVKIFTSVAMALMLSACSSAPDIEANAEPPTVAMPDVKKEDTLIGRYSDPFEGFNRRMYYFNAKADEYVILPVVSGYKAITPDFVETGVSNFFSNLGEIPTFVNSLLQFKFGVAAETLGRFAVNSTVGVAGLFDIATPIGLDEQDEDFGQTLGYWGVGPGPYLVLPLLGPSSLRDTSGLIIDSAVHQATVNELGLKDEEALLLDTLRAIDTRANVPFRYFESESAFEYEKIKLLYMKFREIQIER</sequence>
<protein>
    <submittedName>
        <fullName evidence="4">VacJ family lipoprotein</fullName>
    </submittedName>
</protein>
<evidence type="ECO:0000313" key="4">
    <source>
        <dbReference type="EMBL" id="NMP30290.1"/>
    </source>
</evidence>
<reference evidence="4 5" key="1">
    <citation type="submission" date="2020-04" db="EMBL/GenBank/DDBJ databases">
        <title>Thalassotalea sp. M1531, isolated from the surface of marine red alga.</title>
        <authorList>
            <person name="Pang L."/>
            <person name="Lu D.-C."/>
        </authorList>
    </citation>
    <scope>NUCLEOTIDE SEQUENCE [LARGE SCALE GENOMIC DNA]</scope>
    <source>
        <strain evidence="4 5">M1531</strain>
    </source>
</reference>
<evidence type="ECO:0000256" key="2">
    <source>
        <dbReference type="ARBA" id="ARBA00022729"/>
    </source>
</evidence>
<organism evidence="4 5">
    <name type="scientific">Thalassotalea algicola</name>
    <dbReference type="NCBI Taxonomy" id="2716224"/>
    <lineage>
        <taxon>Bacteria</taxon>
        <taxon>Pseudomonadati</taxon>
        <taxon>Pseudomonadota</taxon>
        <taxon>Gammaproteobacteria</taxon>
        <taxon>Alteromonadales</taxon>
        <taxon>Colwelliaceae</taxon>
        <taxon>Thalassotalea</taxon>
    </lineage>
</organism>
<keyword evidence="4" id="KW-0449">Lipoprotein</keyword>
<dbReference type="PANTHER" id="PTHR30035">
    <property type="entry name" value="LIPOPROTEIN VACJ-RELATED"/>
    <property type="match status" value="1"/>
</dbReference>
<proteinExistence type="inferred from homology"/>
<comment type="caution">
    <text evidence="4">The sequence shown here is derived from an EMBL/GenBank/DDBJ whole genome shotgun (WGS) entry which is preliminary data.</text>
</comment>
<name>A0A7Y0Q6S8_9GAMM</name>
<feature type="signal peptide" evidence="3">
    <location>
        <begin position="1"/>
        <end position="26"/>
    </location>
</feature>
<accession>A0A7Y0Q6S8</accession>
<evidence type="ECO:0000313" key="5">
    <source>
        <dbReference type="Proteomes" id="UP000568664"/>
    </source>
</evidence>
<dbReference type="PROSITE" id="PS51257">
    <property type="entry name" value="PROKAR_LIPOPROTEIN"/>
    <property type="match status" value="1"/>
</dbReference>
<comment type="similarity">
    <text evidence="1">Belongs to the MlaA family.</text>
</comment>
<keyword evidence="2 3" id="KW-0732">Signal</keyword>
<gene>
    <name evidence="4" type="ORF">HII17_01845</name>
</gene>
<dbReference type="EMBL" id="JABBXH010000001">
    <property type="protein sequence ID" value="NMP30290.1"/>
    <property type="molecule type" value="Genomic_DNA"/>
</dbReference>
<dbReference type="RefSeq" id="WP_169073614.1">
    <property type="nucleotide sequence ID" value="NZ_JABBXH010000001.1"/>
</dbReference>
<keyword evidence="5" id="KW-1185">Reference proteome</keyword>
<dbReference type="PANTHER" id="PTHR30035:SF3">
    <property type="entry name" value="INTERMEMBRANE PHOSPHOLIPID TRANSPORT SYSTEM LIPOPROTEIN MLAA"/>
    <property type="match status" value="1"/>
</dbReference>